<dbReference type="OrthoDB" id="7690434at2759"/>
<feature type="region of interest" description="Disordered" evidence="1">
    <location>
        <begin position="325"/>
        <end position="363"/>
    </location>
</feature>
<evidence type="ECO:0000313" key="3">
    <source>
        <dbReference type="Proteomes" id="UP000059188"/>
    </source>
</evidence>
<dbReference type="AlphaFoldDB" id="A0A0B7FFZ6"/>
<feature type="compositionally biased region" description="Gly residues" evidence="1">
    <location>
        <begin position="705"/>
        <end position="714"/>
    </location>
</feature>
<evidence type="ECO:0000313" key="2">
    <source>
        <dbReference type="EMBL" id="CEL55844.1"/>
    </source>
</evidence>
<feature type="compositionally biased region" description="Pro residues" evidence="1">
    <location>
        <begin position="254"/>
        <end position="290"/>
    </location>
</feature>
<sequence length="1174" mass="120191">MTSGDVKLCIVCDSATSANVFATLAMQVIQPMVLRLQDKHAGNKLTVGIVTYTTPTTRPAIVARRAFTQAGALFPLLRDTPHSIGIGTSGSGGPIGMSVLEGLVAAIEMCDDALEATSRRQRVRHPSIPPQSSSTPIFHLLLIGGSRSDCARRPFYNRSTLLDDTTWDTLPDELKKRNINLSLCLSSQIKELVTLHTKLWPTPDPVWFPKPKGYTILLAGTHMPNAKRQLEVPPAGPTPATASKRAKNDSPKPVTRPIPPKIDLPAPTFSPPPQAPAPAPAPAPPPPSVSAPAPVLAPVPAPAAVPAPVTAPIPAPVPAPVPATAPTSVPAPASAPVPAPAPAPAPVPHPPSIPQSQQPQQPQFDPAVIASYQQLRLVMINASTSAEQRLRLLQSGFRMDAHGAFVGAAGVIFDAKGQPGNGALVPPRAHAERMKQLTVIRAQAEAGNPAAQQALLRLSQQQAAAAAASGSGQAPNNSIQPPESNPSPSHHRSPSHTQSQPPPANPESQQPHGFQPGGGIASVPGQQAPFHPHGASPAHQSIQSGGTPYMQAGVPPNQQGVMATGTPSHPISISTPQHVSTPQHIGMSPPQGTPQLAHGTPQAMHSTPKFAHSTPQMAHSTPQIAHSTPQMGHSTPQMAHSTPQMAQTTPQMAHAIPPHAQDQIMPGGGQQQSPPNTQGMPGAGVQGLPGSGQNPGAIHAQIPGGLPGAGVGHPGPGPNALGVPSTTPNVWRGQIVYLLQQRPDQEPTSLHFSVVAAGAPNKNIEIHRWPNRLQNTTGFKQLPPNAGAQLYSSAVPFGQISIDPTHASTDHQKWQVFQKIICANWCIFYEFPPDPNWNPAQGSRGVLFFTAPQAQGRVLFKAFINQPCPPVLVRGGQPAGPAITRTLPPGSGGSNPGPAQVPALAPNQSVPVAPSVNPILGAGTVSGIPGAGGVPSATPGAGVVPGAGGVPGMPGRPTASPAVHGSNAGPVNHSPIPPSIPPSIPGTGIPGAGVVPGAGINPAMMQGLSPAVAAISAAGVANGINQAAAAGIPGAAGLNPGMAPGLNPAAAAAAAAAAAGANSVAAQNYNRMLSQMALARLGLTPAQLAAAPPHQKQVMLMRIQQLVPRLRQQMQQSMAGNIAAGNMAGNMGVGVQPHPGSQAGIPGGQPGLENLQQFIRAQQQQQQHQQQRQG</sequence>
<evidence type="ECO:0000256" key="1">
    <source>
        <dbReference type="SAM" id="MobiDB-lite"/>
    </source>
</evidence>
<dbReference type="Proteomes" id="UP000059188">
    <property type="component" value="Unassembled WGS sequence"/>
</dbReference>
<feature type="compositionally biased region" description="Polar residues" evidence="1">
    <location>
        <begin position="613"/>
        <end position="651"/>
    </location>
</feature>
<reference evidence="2 3" key="1">
    <citation type="submission" date="2014-11" db="EMBL/GenBank/DDBJ databases">
        <authorList>
            <person name="Wibberg Daniel"/>
        </authorList>
    </citation>
    <scope>NUCLEOTIDE SEQUENCE [LARGE SCALE GENOMIC DNA]</scope>
    <source>
        <strain evidence="2">Rhizoctonia solani AG1-IB 7/3/14</strain>
    </source>
</reference>
<accession>A0A0B7FFZ6</accession>
<dbReference type="EMBL" id="LN679101">
    <property type="protein sequence ID" value="CEL55844.1"/>
    <property type="molecule type" value="Genomic_DNA"/>
</dbReference>
<gene>
    <name evidence="2" type="ORF">RSOLAG1IB_01856</name>
</gene>
<feature type="compositionally biased region" description="Low complexity" evidence="1">
    <location>
        <begin position="354"/>
        <end position="363"/>
    </location>
</feature>
<keyword evidence="3" id="KW-1185">Reference proteome</keyword>
<feature type="region of interest" description="Disordered" evidence="1">
    <location>
        <begin position="1134"/>
        <end position="1153"/>
    </location>
</feature>
<proteinExistence type="predicted"/>
<protein>
    <submittedName>
        <fullName evidence="2">Putative LOC581149</fullName>
    </submittedName>
</protein>
<dbReference type="STRING" id="1108050.A0A0B7FFZ6"/>
<feature type="compositionally biased region" description="Pro residues" evidence="1">
    <location>
        <begin position="333"/>
        <end position="353"/>
    </location>
</feature>
<feature type="region of interest" description="Disordered" evidence="1">
    <location>
        <begin position="466"/>
        <end position="726"/>
    </location>
</feature>
<feature type="compositionally biased region" description="Gly residues" evidence="1">
    <location>
        <begin position="681"/>
        <end position="690"/>
    </location>
</feature>
<feature type="compositionally biased region" description="Polar residues" evidence="1">
    <location>
        <begin position="556"/>
        <end position="583"/>
    </location>
</feature>
<feature type="region of interest" description="Disordered" evidence="1">
    <location>
        <begin position="228"/>
        <end position="290"/>
    </location>
</feature>
<feature type="compositionally biased region" description="Low complexity" evidence="1">
    <location>
        <begin position="466"/>
        <end position="488"/>
    </location>
</feature>
<organism evidence="2 3">
    <name type="scientific">Thanatephorus cucumeris (strain AG1-IB / isolate 7/3/14)</name>
    <name type="common">Lettuce bottom rot fungus</name>
    <name type="synonym">Rhizoctonia solani</name>
    <dbReference type="NCBI Taxonomy" id="1108050"/>
    <lineage>
        <taxon>Eukaryota</taxon>
        <taxon>Fungi</taxon>
        <taxon>Dikarya</taxon>
        <taxon>Basidiomycota</taxon>
        <taxon>Agaricomycotina</taxon>
        <taxon>Agaricomycetes</taxon>
        <taxon>Cantharellales</taxon>
        <taxon>Ceratobasidiaceae</taxon>
        <taxon>Rhizoctonia</taxon>
        <taxon>Rhizoctonia solani AG-1</taxon>
    </lineage>
</organism>
<name>A0A0B7FFZ6_THACB</name>